<dbReference type="InterPro" id="IPR029479">
    <property type="entry name" value="Nitroreductase"/>
</dbReference>
<sequence length="186" mass="20997">MSVLETIKKRFSCRKFEQKPVEKEKINKIIESARLSPSAMNQQAWFFRVVTNQKKNDEIGAIIEPLIFEKFPGMKQSKSPGQRSVLHYDAPVVIYCSVYREAFHMKYIDLGLAVESMALEAEELGLGAVIVGFSSEFGTEHVSKALGIDESKEEYILSLAVGYAADGYQNPKRPRKKVEEIAAFIE</sequence>
<evidence type="ECO:0000313" key="4">
    <source>
        <dbReference type="EMBL" id="KAA6399171.1"/>
    </source>
</evidence>
<dbReference type="PANTHER" id="PTHR43673">
    <property type="entry name" value="NAD(P)H NITROREDUCTASE YDGI-RELATED"/>
    <property type="match status" value="1"/>
</dbReference>
<gene>
    <name evidence="4" type="ORF">EZS28_005297</name>
</gene>
<dbReference type="GO" id="GO:0016491">
    <property type="term" value="F:oxidoreductase activity"/>
    <property type="evidence" value="ECO:0007669"/>
    <property type="project" value="UniProtKB-KW"/>
</dbReference>
<evidence type="ECO:0000259" key="3">
    <source>
        <dbReference type="Pfam" id="PF00881"/>
    </source>
</evidence>
<accession>A0A5J4WW25</accession>
<name>A0A5J4WW25_9EUKA</name>
<dbReference type="Pfam" id="PF00881">
    <property type="entry name" value="Nitroreductase"/>
    <property type="match status" value="1"/>
</dbReference>
<dbReference type="SUPFAM" id="SSF55469">
    <property type="entry name" value="FMN-dependent nitroreductase-like"/>
    <property type="match status" value="1"/>
</dbReference>
<dbReference type="PANTHER" id="PTHR43673:SF10">
    <property type="entry name" value="NADH DEHYDROGENASE_NAD(P)H NITROREDUCTASE XCC3605-RELATED"/>
    <property type="match status" value="1"/>
</dbReference>
<evidence type="ECO:0000256" key="1">
    <source>
        <dbReference type="ARBA" id="ARBA00007118"/>
    </source>
</evidence>
<proteinExistence type="inferred from homology"/>
<dbReference type="EMBL" id="SNRW01000806">
    <property type="protein sequence ID" value="KAA6399171.1"/>
    <property type="molecule type" value="Genomic_DNA"/>
</dbReference>
<reference evidence="4 5" key="1">
    <citation type="submission" date="2019-03" db="EMBL/GenBank/DDBJ databases">
        <title>Single cell metagenomics reveals metabolic interactions within the superorganism composed of flagellate Streblomastix strix and complex community of Bacteroidetes bacteria on its surface.</title>
        <authorList>
            <person name="Treitli S.C."/>
            <person name="Kolisko M."/>
            <person name="Husnik F."/>
            <person name="Keeling P."/>
            <person name="Hampl V."/>
        </authorList>
    </citation>
    <scope>NUCLEOTIDE SEQUENCE [LARGE SCALE GENOMIC DNA]</scope>
    <source>
        <strain evidence="4">ST1C</strain>
    </source>
</reference>
<evidence type="ECO:0000256" key="2">
    <source>
        <dbReference type="ARBA" id="ARBA00023002"/>
    </source>
</evidence>
<keyword evidence="2" id="KW-0560">Oxidoreductase</keyword>
<organism evidence="4 5">
    <name type="scientific">Streblomastix strix</name>
    <dbReference type="NCBI Taxonomy" id="222440"/>
    <lineage>
        <taxon>Eukaryota</taxon>
        <taxon>Metamonada</taxon>
        <taxon>Preaxostyla</taxon>
        <taxon>Oxymonadida</taxon>
        <taxon>Streblomastigidae</taxon>
        <taxon>Streblomastix</taxon>
    </lineage>
</organism>
<comment type="caution">
    <text evidence="4">The sequence shown here is derived from an EMBL/GenBank/DDBJ whole genome shotgun (WGS) entry which is preliminary data.</text>
</comment>
<comment type="similarity">
    <text evidence="1">Belongs to the nitroreductase family.</text>
</comment>
<dbReference type="Gene3D" id="3.40.109.10">
    <property type="entry name" value="NADH Oxidase"/>
    <property type="match status" value="1"/>
</dbReference>
<feature type="domain" description="Nitroreductase" evidence="3">
    <location>
        <begin position="7"/>
        <end position="163"/>
    </location>
</feature>
<dbReference type="OrthoDB" id="41362at2759"/>
<dbReference type="InterPro" id="IPR000415">
    <property type="entry name" value="Nitroreductase-like"/>
</dbReference>
<dbReference type="AlphaFoldDB" id="A0A5J4WW25"/>
<protein>
    <submittedName>
        <fullName evidence="4">Putative nitroreductase family protein</fullName>
    </submittedName>
</protein>
<dbReference type="Proteomes" id="UP000324800">
    <property type="component" value="Unassembled WGS sequence"/>
</dbReference>
<evidence type="ECO:0000313" key="5">
    <source>
        <dbReference type="Proteomes" id="UP000324800"/>
    </source>
</evidence>